<feature type="transmembrane region" description="Helical" evidence="1">
    <location>
        <begin position="12"/>
        <end position="34"/>
    </location>
</feature>
<gene>
    <name evidence="2" type="ORF">Pro02_63820</name>
</gene>
<sequence>MSSGDHDRLGCAVWLVLAGDLVLIPGFIALLRHLLGPGPLSAITIIAVTLGLLAAGPLLVGRLDRR</sequence>
<reference evidence="2" key="1">
    <citation type="submission" date="2021-01" db="EMBL/GenBank/DDBJ databases">
        <title>Whole genome shotgun sequence of Planobispora rosea NBRC 15558.</title>
        <authorList>
            <person name="Komaki H."/>
            <person name="Tamura T."/>
        </authorList>
    </citation>
    <scope>NUCLEOTIDE SEQUENCE</scope>
    <source>
        <strain evidence="2">NBRC 15558</strain>
    </source>
</reference>
<proteinExistence type="predicted"/>
<evidence type="ECO:0000313" key="2">
    <source>
        <dbReference type="EMBL" id="GIH87974.1"/>
    </source>
</evidence>
<feature type="transmembrane region" description="Helical" evidence="1">
    <location>
        <begin position="40"/>
        <end position="60"/>
    </location>
</feature>
<comment type="caution">
    <text evidence="2">The sequence shown here is derived from an EMBL/GenBank/DDBJ whole genome shotgun (WGS) entry which is preliminary data.</text>
</comment>
<name>A0A8J3S6Z7_PLARO</name>
<accession>A0A8J3S6Z7</accession>
<protein>
    <submittedName>
        <fullName evidence="2">Uncharacterized protein</fullName>
    </submittedName>
</protein>
<keyword evidence="3" id="KW-1185">Reference proteome</keyword>
<dbReference type="RefSeq" id="WP_189243670.1">
    <property type="nucleotide sequence ID" value="NZ_BMQP01000047.1"/>
</dbReference>
<evidence type="ECO:0000313" key="3">
    <source>
        <dbReference type="Proteomes" id="UP000655044"/>
    </source>
</evidence>
<dbReference type="EMBL" id="BOOI01000070">
    <property type="protein sequence ID" value="GIH87974.1"/>
    <property type="molecule type" value="Genomic_DNA"/>
</dbReference>
<evidence type="ECO:0000256" key="1">
    <source>
        <dbReference type="SAM" id="Phobius"/>
    </source>
</evidence>
<dbReference type="Proteomes" id="UP000655044">
    <property type="component" value="Unassembled WGS sequence"/>
</dbReference>
<keyword evidence="1" id="KW-0472">Membrane</keyword>
<organism evidence="2 3">
    <name type="scientific">Planobispora rosea</name>
    <dbReference type="NCBI Taxonomy" id="35762"/>
    <lineage>
        <taxon>Bacteria</taxon>
        <taxon>Bacillati</taxon>
        <taxon>Actinomycetota</taxon>
        <taxon>Actinomycetes</taxon>
        <taxon>Streptosporangiales</taxon>
        <taxon>Streptosporangiaceae</taxon>
        <taxon>Planobispora</taxon>
    </lineage>
</organism>
<dbReference type="AlphaFoldDB" id="A0A8J3S6Z7"/>
<keyword evidence="1" id="KW-0812">Transmembrane</keyword>
<keyword evidence="1" id="KW-1133">Transmembrane helix</keyword>